<dbReference type="AlphaFoldDB" id="A0A1F6TNH1"/>
<dbReference type="Proteomes" id="UP000178885">
    <property type="component" value="Unassembled WGS sequence"/>
</dbReference>
<reference evidence="2 3" key="1">
    <citation type="journal article" date="2016" name="Nat. Commun.">
        <title>Thousands of microbial genomes shed light on interconnected biogeochemical processes in an aquifer system.</title>
        <authorList>
            <person name="Anantharaman K."/>
            <person name="Brown C.T."/>
            <person name="Hug L.A."/>
            <person name="Sharon I."/>
            <person name="Castelle C.J."/>
            <person name="Probst A.J."/>
            <person name="Thomas B.C."/>
            <person name="Singh A."/>
            <person name="Wilkins M.J."/>
            <person name="Karaoz U."/>
            <person name="Brodie E.L."/>
            <person name="Williams K.H."/>
            <person name="Hubbard S.S."/>
            <person name="Banfield J.F."/>
        </authorList>
    </citation>
    <scope>NUCLEOTIDE SEQUENCE [LARGE SCALE GENOMIC DNA]</scope>
</reference>
<evidence type="ECO:0000313" key="3">
    <source>
        <dbReference type="Proteomes" id="UP000178885"/>
    </source>
</evidence>
<organism evidence="2 3">
    <name type="scientific">Candidatus Muproteobacteria bacterium RBG_16_65_34</name>
    <dbReference type="NCBI Taxonomy" id="1817760"/>
    <lineage>
        <taxon>Bacteria</taxon>
        <taxon>Pseudomonadati</taxon>
        <taxon>Pseudomonadota</taxon>
        <taxon>Candidatus Muproteobacteria</taxon>
    </lineage>
</organism>
<protein>
    <submittedName>
        <fullName evidence="2">Uncharacterized protein</fullName>
    </submittedName>
</protein>
<gene>
    <name evidence="2" type="ORF">A2151_05990</name>
</gene>
<proteinExistence type="predicted"/>
<evidence type="ECO:0000256" key="1">
    <source>
        <dbReference type="SAM" id="MobiDB-lite"/>
    </source>
</evidence>
<evidence type="ECO:0000313" key="2">
    <source>
        <dbReference type="EMBL" id="OGI46678.1"/>
    </source>
</evidence>
<accession>A0A1F6TNH1</accession>
<dbReference type="STRING" id="1817760.A2151_05990"/>
<comment type="caution">
    <text evidence="2">The sequence shown here is derived from an EMBL/GenBank/DDBJ whole genome shotgun (WGS) entry which is preliminary data.</text>
</comment>
<feature type="region of interest" description="Disordered" evidence="1">
    <location>
        <begin position="1"/>
        <end position="31"/>
    </location>
</feature>
<dbReference type="EMBL" id="MFSU01000076">
    <property type="protein sequence ID" value="OGI46678.1"/>
    <property type="molecule type" value="Genomic_DNA"/>
</dbReference>
<sequence length="146" mass="15730">MQHGRGGALVNTAIPPKAGLSPSPNAGKPQEKWRVLPGGAIQPGTQPPERTVALYQGSGVERILLCSIRIRYYRNADGTWSAHFQLIEEPLFIRAGDRWIPFATPGGAPNLIVLTSASLPNAEGFYPWLEFGLSSGPVAIDGWIVE</sequence>
<name>A0A1F6TNH1_9PROT</name>